<sequence>MDIKLTLNEVTEIDAIGLEIWSFLHPKDLCNFSLTDQLIHKRICDRVIQLASQLPFILDEQEVEYEVKVSKEHSFPTRNNLLDHVLHKIEAAELKFPGQTPEESLIIAEEVLNREKKPGIYGATFMSETSRRFPDPEITHVGYNYQKENRASAADRCNDILERMSAMKHATVVKFWMDYLFANPRIVVGSWFWTCRHRLLDFQGVEGKGIMFSFPETNEQLELQCIIMTRGKVGEDDDDGNNQIIPQNCHDEEDVYAVPNPYMVTPQEQSGVVASVQAFLVDDDDLVIDGDAVVIIEDQTREKPRSLLGLLKTKRSRLRKTRPKVSRELTNPSEDRNSSLTSSRSPPDSSLHVNRSVLSSSDYRDIKQRINVFRS</sequence>
<protein>
    <submittedName>
        <fullName evidence="2">Uncharacterized protein</fullName>
    </submittedName>
</protein>
<accession>A0ABD3QJE2</accession>
<keyword evidence="3" id="KW-1185">Reference proteome</keyword>
<evidence type="ECO:0000313" key="3">
    <source>
        <dbReference type="Proteomes" id="UP001530400"/>
    </source>
</evidence>
<dbReference type="AlphaFoldDB" id="A0ABD3QJE2"/>
<dbReference type="EMBL" id="JALLPJ020000180">
    <property type="protein sequence ID" value="KAL3799641.1"/>
    <property type="molecule type" value="Genomic_DNA"/>
</dbReference>
<comment type="caution">
    <text evidence="2">The sequence shown here is derived from an EMBL/GenBank/DDBJ whole genome shotgun (WGS) entry which is preliminary data.</text>
</comment>
<name>A0ABD3QJE2_9STRA</name>
<feature type="compositionally biased region" description="Low complexity" evidence="1">
    <location>
        <begin position="338"/>
        <end position="351"/>
    </location>
</feature>
<evidence type="ECO:0000313" key="2">
    <source>
        <dbReference type="EMBL" id="KAL3799641.1"/>
    </source>
</evidence>
<proteinExistence type="predicted"/>
<reference evidence="2 3" key="1">
    <citation type="submission" date="2024-10" db="EMBL/GenBank/DDBJ databases">
        <title>Updated reference genomes for cyclostephanoid diatoms.</title>
        <authorList>
            <person name="Roberts W.R."/>
            <person name="Alverson A.J."/>
        </authorList>
    </citation>
    <scope>NUCLEOTIDE SEQUENCE [LARGE SCALE GENOMIC DNA]</scope>
    <source>
        <strain evidence="2 3">AJA010-31</strain>
    </source>
</reference>
<organism evidence="2 3">
    <name type="scientific">Cyclotella atomus</name>
    <dbReference type="NCBI Taxonomy" id="382360"/>
    <lineage>
        <taxon>Eukaryota</taxon>
        <taxon>Sar</taxon>
        <taxon>Stramenopiles</taxon>
        <taxon>Ochrophyta</taxon>
        <taxon>Bacillariophyta</taxon>
        <taxon>Coscinodiscophyceae</taxon>
        <taxon>Thalassiosirophycidae</taxon>
        <taxon>Stephanodiscales</taxon>
        <taxon>Stephanodiscaceae</taxon>
        <taxon>Cyclotella</taxon>
    </lineage>
</organism>
<dbReference type="Proteomes" id="UP001530400">
    <property type="component" value="Unassembled WGS sequence"/>
</dbReference>
<evidence type="ECO:0000256" key="1">
    <source>
        <dbReference type="SAM" id="MobiDB-lite"/>
    </source>
</evidence>
<feature type="region of interest" description="Disordered" evidence="1">
    <location>
        <begin position="318"/>
        <end position="356"/>
    </location>
</feature>
<gene>
    <name evidence="2" type="ORF">ACHAWO_008957</name>
</gene>